<reference evidence="1 2" key="2">
    <citation type="journal article" date="2015" name="PLoS ONE">
        <title>Investigation of a Large Collection of Pseudomonas aeruginosa Bacteriophages Collected from a Single Environmental Source in Abidjan, Cote d'Ivoire.</title>
        <authorList>
            <person name="Essoh C."/>
            <person name="Latino L."/>
            <person name="Midoux C."/>
            <person name="Blouin Y."/>
            <person name="Loukou G."/>
            <person name="Nguetta S.P."/>
            <person name="Lathro S."/>
            <person name="Cablanmian A."/>
            <person name="Kouassi A.K."/>
            <person name="Vergnaud G."/>
            <person name="Pourcel C."/>
        </authorList>
    </citation>
    <scope>NUCLEOTIDE SEQUENCE [LARGE SCALE GENOMIC DNA]</scope>
</reference>
<gene>
    <name evidence="1" type="primary">ORF22</name>
</gene>
<evidence type="ECO:0000313" key="1">
    <source>
        <dbReference type="EMBL" id="CDN96783.1"/>
    </source>
</evidence>
<protein>
    <submittedName>
        <fullName evidence="1">Virion protein</fullName>
    </submittedName>
</protein>
<dbReference type="Proteomes" id="UP000026986">
    <property type="component" value="Segment"/>
</dbReference>
<evidence type="ECO:0000313" key="2">
    <source>
        <dbReference type="Proteomes" id="UP000026986"/>
    </source>
</evidence>
<organism evidence="1 2">
    <name type="scientific">Pseudomonas phage vB_PaeS_SCH_Ab26</name>
    <dbReference type="NCBI Taxonomy" id="1476390"/>
    <lineage>
        <taxon>Viruses</taxon>
        <taxon>Duplodnaviria</taxon>
        <taxon>Heunggongvirae</taxon>
        <taxon>Uroviricota</taxon>
        <taxon>Caudoviricetes</taxon>
        <taxon>Jondennisvirinae</taxon>
        <taxon>Septimatrevirus</taxon>
        <taxon>Septimatrevirus Ab26</taxon>
    </lineage>
</organism>
<sequence>MGGIGRRLFLFRFQQWPRKRGSNGRKFCCRPNRNDGTSSRRRNHSSWRARFCNVPERQPYNLARFCRFGNEIMAYYNGSAATFADLKTAIENACVANGWTLSNGILSKNGCFFQLVATTPQLTLQGGTGQTGSTLNGGPASFVKVMSPTGTPISFPMNYEIHVMTSPEDEVYCVINYNSDFYQQLSFGKSLISGIGGTGAWFTGSYDSRIPQGGSGNQFDMNSGNNMDVGGTRGFWGMSGGLFFDALGSGSGYTGNYFHCGLDAVNWYNTRGSNLGYPHCAGIINSLPNQSNSATVLVPVKGIKSRSSGGLTIVANPPSVRYCRIDNLEPGSLVVYGADQWKIYPFYRKNLAQRQGSSNSIHSGTYGYAIKYTGS</sequence>
<dbReference type="EMBL" id="HG962376">
    <property type="protein sequence ID" value="CDN96783.1"/>
    <property type="molecule type" value="Genomic_DNA"/>
</dbReference>
<dbReference type="OrthoDB" id="6562at10239"/>
<dbReference type="GeneID" id="19686721"/>
<dbReference type="RefSeq" id="YP_009044357.1">
    <property type="nucleotide sequence ID" value="NC_024381.1"/>
</dbReference>
<accession>A0A060RFL0</accession>
<reference evidence="2" key="1">
    <citation type="submission" date="2014-02" db="EMBL/GenBank/DDBJ databases">
        <title>Evolution of Pseudomonas aeruginosa bacteriophages collected in Abidjan.</title>
        <authorList>
            <person name="Essoh C."/>
            <person name="Latino L."/>
            <person name="Blouin Y."/>
            <person name="Loukou G."/>
            <person name="Nguetta S.M."/>
            <person name="Lathro N.S."/>
            <person name="Cablanmian A."/>
            <person name="Kra A."/>
            <person name="Vergnaud G."/>
            <person name="Pourcel C."/>
        </authorList>
    </citation>
    <scope>NUCLEOTIDE SEQUENCE [LARGE SCALE GENOMIC DNA]</scope>
</reference>
<proteinExistence type="predicted"/>
<dbReference type="KEGG" id="vg:19686721"/>
<name>A0A060RFL0_9CAUD</name>
<keyword evidence="2" id="KW-1185">Reference proteome</keyword>